<gene>
    <name evidence="6" type="ORF">F3K02_16755</name>
</gene>
<dbReference type="Proteomes" id="UP000545507">
    <property type="component" value="Unassembled WGS sequence"/>
</dbReference>
<evidence type="ECO:0000256" key="5">
    <source>
        <dbReference type="PIRSR" id="PIRSR016020-1"/>
    </source>
</evidence>
<dbReference type="EMBL" id="VYGV01000016">
    <property type="protein sequence ID" value="NWF46889.1"/>
    <property type="molecule type" value="Genomic_DNA"/>
</dbReference>
<feature type="active site" evidence="5">
    <location>
        <position position="281"/>
    </location>
</feature>
<dbReference type="InterPro" id="IPR025532">
    <property type="entry name" value="G6P_1-epimerase"/>
</dbReference>
<dbReference type="GO" id="GO:0005975">
    <property type="term" value="P:carbohydrate metabolic process"/>
    <property type="evidence" value="ECO:0007669"/>
    <property type="project" value="InterPro"/>
</dbReference>
<sequence>MDAPDTALLDTLNARHGLPGQLRFVAGPGGLPFVHIHNGHAEAQVSVYGGQVLRFRPHEAVSDLLFVSEQATYQTGKAIRGGVPVCWPWFGADPQAQGRPNHGLARTRLWSVASTAALPDGATRLTLALTDTPDTRAVWPHAFELALEITVGVALRLSLSTRNTGGAPFAITQALHTYLAVSDVAQTTVNGLDGCRYLDKAAGAHGTITQQHGAVRFAGEVDRIYTGAPAELDIVDGASNHTLRISAEGSRTAVVWNPGAALAAGMADLADGDHRRFVCVETANAADEVVTLPPGGEHRLVAQMFTVPTRFGGPLPSHGT</sequence>
<feature type="active site" evidence="5">
    <location>
        <position position="176"/>
    </location>
</feature>
<protein>
    <recommendedName>
        <fullName evidence="4">Putative glucose-6-phosphate 1-epimerase</fullName>
        <ecNumber evidence="4">5.1.3.15</ecNumber>
    </recommendedName>
</protein>
<dbReference type="InterPro" id="IPR008183">
    <property type="entry name" value="Aldose_1/G6P_1-epimerase"/>
</dbReference>
<dbReference type="PIRSF" id="PIRSF016020">
    <property type="entry name" value="PHexose_mutarotase"/>
    <property type="match status" value="1"/>
</dbReference>
<dbReference type="PANTHER" id="PTHR11122:SF13">
    <property type="entry name" value="GLUCOSE-6-PHOSPHATE 1-EPIMERASE"/>
    <property type="match status" value="1"/>
</dbReference>
<dbReference type="EC" id="5.1.3.15" evidence="4"/>
<evidence type="ECO:0000313" key="7">
    <source>
        <dbReference type="Proteomes" id="UP000545507"/>
    </source>
</evidence>
<evidence type="ECO:0000256" key="1">
    <source>
        <dbReference type="ARBA" id="ARBA00001096"/>
    </source>
</evidence>
<evidence type="ECO:0000313" key="6">
    <source>
        <dbReference type="EMBL" id="NWF46889.1"/>
    </source>
</evidence>
<keyword evidence="3 4" id="KW-0413">Isomerase</keyword>
<name>A0A7Y8KYC5_9BURK</name>
<keyword evidence="7" id="KW-1185">Reference proteome</keyword>
<comment type="catalytic activity">
    <reaction evidence="1">
        <text>alpha-D-glucose 6-phosphate = beta-D-glucose 6-phosphate</text>
        <dbReference type="Rhea" id="RHEA:16249"/>
        <dbReference type="ChEBI" id="CHEBI:58225"/>
        <dbReference type="ChEBI" id="CHEBI:58247"/>
        <dbReference type="EC" id="5.1.3.15"/>
    </reaction>
</comment>
<dbReference type="RefSeq" id="WP_177136801.1">
    <property type="nucleotide sequence ID" value="NZ_JAGPWB010000045.1"/>
</dbReference>
<dbReference type="PANTHER" id="PTHR11122">
    <property type="entry name" value="APOSPORY-ASSOCIATED PROTEIN C-RELATED"/>
    <property type="match status" value="1"/>
</dbReference>
<dbReference type="InterPro" id="IPR014718">
    <property type="entry name" value="GH-type_carb-bd"/>
</dbReference>
<dbReference type="Pfam" id="PF01263">
    <property type="entry name" value="Aldose_epim"/>
    <property type="match status" value="1"/>
</dbReference>
<proteinExistence type="inferred from homology"/>
<dbReference type="InterPro" id="IPR011013">
    <property type="entry name" value="Gal_mutarotase_sf_dom"/>
</dbReference>
<dbReference type="GO" id="GO:0047938">
    <property type="term" value="F:glucose-6-phosphate 1-epimerase activity"/>
    <property type="evidence" value="ECO:0007669"/>
    <property type="project" value="UniProtKB-UniRule"/>
</dbReference>
<comment type="similarity">
    <text evidence="2 4">Belongs to the glucose-6-phosphate 1-epimerase family.</text>
</comment>
<dbReference type="SUPFAM" id="SSF74650">
    <property type="entry name" value="Galactose mutarotase-like"/>
    <property type="match status" value="1"/>
</dbReference>
<evidence type="ECO:0000256" key="2">
    <source>
        <dbReference type="ARBA" id="ARBA00005866"/>
    </source>
</evidence>
<dbReference type="AlphaFoldDB" id="A0A7Y8KYC5"/>
<accession>A0A7Y8KYC5</accession>
<evidence type="ECO:0000256" key="4">
    <source>
        <dbReference type="PIRNR" id="PIRNR016020"/>
    </source>
</evidence>
<dbReference type="CDD" id="cd09020">
    <property type="entry name" value="D-hex-6-P-epi_like"/>
    <property type="match status" value="1"/>
</dbReference>
<organism evidence="6 7">
    <name type="scientific">Hydrogenophaga aromaticivorans</name>
    <dbReference type="NCBI Taxonomy" id="2610898"/>
    <lineage>
        <taxon>Bacteria</taxon>
        <taxon>Pseudomonadati</taxon>
        <taxon>Pseudomonadota</taxon>
        <taxon>Betaproteobacteria</taxon>
        <taxon>Burkholderiales</taxon>
        <taxon>Comamonadaceae</taxon>
        <taxon>Hydrogenophaga</taxon>
    </lineage>
</organism>
<reference evidence="6 7" key="1">
    <citation type="submission" date="2019-09" db="EMBL/GenBank/DDBJ databases">
        <title>Hydrogenophaga aromatica sp. nov., isolated from a para-xylene-degrading enrichment culture.</title>
        <authorList>
            <person name="Tancsics A."/>
            <person name="Banerjee S."/>
        </authorList>
    </citation>
    <scope>NUCLEOTIDE SEQUENCE [LARGE SCALE GENOMIC DNA]</scope>
    <source>
        <strain evidence="6 7">D2P1</strain>
    </source>
</reference>
<dbReference type="Gene3D" id="2.70.98.10">
    <property type="match status" value="1"/>
</dbReference>
<comment type="caution">
    <text evidence="6">The sequence shown here is derived from an EMBL/GenBank/DDBJ whole genome shotgun (WGS) entry which is preliminary data.</text>
</comment>
<evidence type="ECO:0000256" key="3">
    <source>
        <dbReference type="ARBA" id="ARBA00023235"/>
    </source>
</evidence>
<dbReference type="GO" id="GO:0030246">
    <property type="term" value="F:carbohydrate binding"/>
    <property type="evidence" value="ECO:0007669"/>
    <property type="project" value="UniProtKB-UniRule"/>
</dbReference>